<evidence type="ECO:0000256" key="4">
    <source>
        <dbReference type="ARBA" id="ARBA00022722"/>
    </source>
</evidence>
<dbReference type="InterPro" id="IPR058353">
    <property type="entry name" value="DUF8040"/>
</dbReference>
<dbReference type="PANTHER" id="PTHR22930:SF259">
    <property type="entry name" value="OS08G0106900 PROTEIN"/>
    <property type="match status" value="1"/>
</dbReference>
<feature type="compositionally biased region" description="Basic and acidic residues" evidence="8">
    <location>
        <begin position="152"/>
        <end position="167"/>
    </location>
</feature>
<keyword evidence="5" id="KW-0479">Metal-binding</keyword>
<evidence type="ECO:0000256" key="5">
    <source>
        <dbReference type="ARBA" id="ARBA00022723"/>
    </source>
</evidence>
<evidence type="ECO:0000256" key="7">
    <source>
        <dbReference type="ARBA" id="ARBA00023242"/>
    </source>
</evidence>
<name>A0AAD4X3M2_9MAGN</name>
<comment type="caution">
    <text evidence="12">The sequence shown here is derived from an EMBL/GenBank/DDBJ whole genome shotgun (WGS) entry which is preliminary data.</text>
</comment>
<sequence length="483" mass="54966">MESDQSSNPQTGRTTWSPPMDRLFIGLMADQVLEGKLLDGQFSKHAWTHIVDNFKQSFGSSFTKDVLKNRMKTLKKNYVAKHPDVKCWRTKSLAHFDELAIIFGDNRANGRYSRCRNDNTVHDDDDHDNENLDNTQSPDRFTNGTQEQNENGYKDKAEDLHTSDTQKRARASTCPNSRPFRKTKKSTGEGMVDAIQVRIRYRIMVSSDDEEDLVVVLTAATTTLIAVYYQYFVEKTICHDSILSGAAHVDEVLNGHDARYQDSFCMEKHVFLRLCDMLKEKELLCHSNGVRVEEKVAIFMLAVGHNERNRILQERFQHSGETISRHFNAVLDAIVALADDFLVPAGSDTPTEILENPRFYPYFKDCIGAIDGTQIPAMVGLDEQVPFWCRKGFISQNVLVACSFDLQFQYVLAGWEGSAADSRILDSSLTRCDRLIVPEGKFYLAHAGFANMPQFITPYRGVRYHLKEFGGNRPKDAKELFNL</sequence>
<dbReference type="GO" id="GO:0016787">
    <property type="term" value="F:hydrolase activity"/>
    <property type="evidence" value="ECO:0007669"/>
    <property type="project" value="UniProtKB-KW"/>
</dbReference>
<dbReference type="GO" id="GO:0046872">
    <property type="term" value="F:metal ion binding"/>
    <property type="evidence" value="ECO:0007669"/>
    <property type="project" value="UniProtKB-KW"/>
</dbReference>
<dbReference type="InterPro" id="IPR027806">
    <property type="entry name" value="HARBI1_dom"/>
</dbReference>
<comment type="cofactor">
    <cofactor evidence="1">
        <name>a divalent metal cation</name>
        <dbReference type="ChEBI" id="CHEBI:60240"/>
    </cofactor>
</comment>
<accession>A0AAD4X3M2</accession>
<comment type="similarity">
    <text evidence="3">Belongs to the HARBI1 family.</text>
</comment>
<feature type="region of interest" description="Disordered" evidence="8">
    <location>
        <begin position="119"/>
        <end position="187"/>
    </location>
</feature>
<organism evidence="12 13">
    <name type="scientific">Papaver atlanticum</name>
    <dbReference type="NCBI Taxonomy" id="357466"/>
    <lineage>
        <taxon>Eukaryota</taxon>
        <taxon>Viridiplantae</taxon>
        <taxon>Streptophyta</taxon>
        <taxon>Embryophyta</taxon>
        <taxon>Tracheophyta</taxon>
        <taxon>Spermatophyta</taxon>
        <taxon>Magnoliopsida</taxon>
        <taxon>Ranunculales</taxon>
        <taxon>Papaveraceae</taxon>
        <taxon>Papaveroideae</taxon>
        <taxon>Papaver</taxon>
    </lineage>
</organism>
<dbReference type="InterPro" id="IPR045249">
    <property type="entry name" value="HARBI1-like"/>
</dbReference>
<protein>
    <recommendedName>
        <fullName evidence="14">Myb/SANT-like domain-containing protein</fullName>
    </recommendedName>
</protein>
<feature type="domain" description="DDE Tnp4" evidence="10">
    <location>
        <begin position="370"/>
        <end position="469"/>
    </location>
</feature>
<dbReference type="EMBL" id="JAJJMB010017645">
    <property type="protein sequence ID" value="KAI3836485.1"/>
    <property type="molecule type" value="Genomic_DNA"/>
</dbReference>
<evidence type="ECO:0000256" key="1">
    <source>
        <dbReference type="ARBA" id="ARBA00001968"/>
    </source>
</evidence>
<evidence type="ECO:0000259" key="9">
    <source>
        <dbReference type="Pfam" id="PF12776"/>
    </source>
</evidence>
<dbReference type="PANTHER" id="PTHR22930">
    <property type="match status" value="1"/>
</dbReference>
<comment type="subcellular location">
    <subcellularLocation>
        <location evidence="2">Nucleus</location>
    </subcellularLocation>
</comment>
<evidence type="ECO:0000256" key="3">
    <source>
        <dbReference type="ARBA" id="ARBA00006958"/>
    </source>
</evidence>
<keyword evidence="6" id="KW-0378">Hydrolase</keyword>
<evidence type="ECO:0008006" key="14">
    <source>
        <dbReference type="Google" id="ProtNLM"/>
    </source>
</evidence>
<evidence type="ECO:0000259" key="11">
    <source>
        <dbReference type="Pfam" id="PF26138"/>
    </source>
</evidence>
<dbReference type="Proteomes" id="UP001202328">
    <property type="component" value="Unassembled WGS sequence"/>
</dbReference>
<keyword evidence="4" id="KW-0540">Nuclease</keyword>
<feature type="domain" description="Myb/SANT-like" evidence="9">
    <location>
        <begin position="15"/>
        <end position="79"/>
    </location>
</feature>
<evidence type="ECO:0000259" key="10">
    <source>
        <dbReference type="Pfam" id="PF13359"/>
    </source>
</evidence>
<evidence type="ECO:0000256" key="6">
    <source>
        <dbReference type="ARBA" id="ARBA00022801"/>
    </source>
</evidence>
<dbReference type="AlphaFoldDB" id="A0AAD4X3M2"/>
<dbReference type="Pfam" id="PF13359">
    <property type="entry name" value="DDE_Tnp_4"/>
    <property type="match status" value="1"/>
</dbReference>
<keyword evidence="7" id="KW-0539">Nucleus</keyword>
<gene>
    <name evidence="12" type="ORF">MKW98_008246</name>
</gene>
<evidence type="ECO:0000256" key="8">
    <source>
        <dbReference type="SAM" id="MobiDB-lite"/>
    </source>
</evidence>
<evidence type="ECO:0000313" key="12">
    <source>
        <dbReference type="EMBL" id="KAI3836485.1"/>
    </source>
</evidence>
<dbReference type="Pfam" id="PF26138">
    <property type="entry name" value="DUF8040"/>
    <property type="match status" value="1"/>
</dbReference>
<reference evidence="12" key="1">
    <citation type="submission" date="2022-04" db="EMBL/GenBank/DDBJ databases">
        <title>A functionally conserved STORR gene fusion in Papaver species that diverged 16.8 million years ago.</title>
        <authorList>
            <person name="Catania T."/>
        </authorList>
    </citation>
    <scope>NUCLEOTIDE SEQUENCE</scope>
    <source>
        <strain evidence="12">S-188037</strain>
    </source>
</reference>
<evidence type="ECO:0000313" key="13">
    <source>
        <dbReference type="Proteomes" id="UP001202328"/>
    </source>
</evidence>
<dbReference type="GO" id="GO:0005634">
    <property type="term" value="C:nucleus"/>
    <property type="evidence" value="ECO:0007669"/>
    <property type="project" value="UniProtKB-SubCell"/>
</dbReference>
<keyword evidence="13" id="KW-1185">Reference proteome</keyword>
<dbReference type="InterPro" id="IPR024752">
    <property type="entry name" value="Myb/SANT-like_dom"/>
</dbReference>
<feature type="domain" description="DUF8040" evidence="11">
    <location>
        <begin position="241"/>
        <end position="335"/>
    </location>
</feature>
<dbReference type="Pfam" id="PF12776">
    <property type="entry name" value="Myb_DNA-bind_3"/>
    <property type="match status" value="1"/>
</dbReference>
<proteinExistence type="inferred from homology"/>
<feature type="compositionally biased region" description="Polar residues" evidence="8">
    <location>
        <begin position="136"/>
        <end position="151"/>
    </location>
</feature>
<evidence type="ECO:0000256" key="2">
    <source>
        <dbReference type="ARBA" id="ARBA00004123"/>
    </source>
</evidence>
<dbReference type="GO" id="GO:0004518">
    <property type="term" value="F:nuclease activity"/>
    <property type="evidence" value="ECO:0007669"/>
    <property type="project" value="UniProtKB-KW"/>
</dbReference>